<dbReference type="Gene3D" id="3.90.550.10">
    <property type="entry name" value="Spore Coat Polysaccharide Biosynthesis Protein SpsA, Chain A"/>
    <property type="match status" value="1"/>
</dbReference>
<dbReference type="PANTHER" id="PTHR43685">
    <property type="entry name" value="GLYCOSYLTRANSFERASE"/>
    <property type="match status" value="1"/>
</dbReference>
<evidence type="ECO:0000259" key="4">
    <source>
        <dbReference type="Pfam" id="PF00535"/>
    </source>
</evidence>
<sequence>MTPYISVVMSVRNGMPFLPEAVFSVLAQSFEDFEFIVMDNASVDGSNEWVTAQQDKRIRLVRNEEDLGLSQSLNRGFSLARGKYIARMDADDISVPERLAVQAAYMDAHPELVVCGGEVEIFNETSSSLWEVPKGRDAILSTLLFAVPLAHPAVMYRTEAWKSLELQYDRTLLLSQDFDMWRIIGLQMTKALDNMGACVLRYRMHGANLTSVMGDLACREWKEVAKRILTQFMAAAPSQAETDLHFVCAHGCAANAKELASCLAWLMELQNVNMRMGWVAADVFERELLSRWALLCRRTKFKALLLALPLLARGWASSTRRRALALLLQEIACRLRKKLLHT</sequence>
<feature type="domain" description="Glycosyltransferase 2-like" evidence="4">
    <location>
        <begin position="6"/>
        <end position="127"/>
    </location>
</feature>
<name>A0A212L7L4_9BACT</name>
<dbReference type="InterPro" id="IPR001173">
    <property type="entry name" value="Glyco_trans_2-like"/>
</dbReference>
<dbReference type="AlphaFoldDB" id="A0A212L7L4"/>
<dbReference type="InterPro" id="IPR050834">
    <property type="entry name" value="Glycosyltransf_2"/>
</dbReference>
<dbReference type="RefSeq" id="WP_179980704.1">
    <property type="nucleotide sequence ID" value="NZ_LT608333.1"/>
</dbReference>
<reference evidence="5" key="1">
    <citation type="submission" date="2016-08" db="EMBL/GenBank/DDBJ databases">
        <authorList>
            <person name="Seilhamer J.J."/>
        </authorList>
    </citation>
    <scope>NUCLEOTIDE SEQUENCE</scope>
    <source>
        <strain evidence="5">86-1</strain>
    </source>
</reference>
<comment type="similarity">
    <text evidence="1">Belongs to the glycosyltransferase 2 family.</text>
</comment>
<gene>
    <name evidence="5" type="ORF">KL86DES1_21317</name>
</gene>
<dbReference type="GO" id="GO:0016757">
    <property type="term" value="F:glycosyltransferase activity"/>
    <property type="evidence" value="ECO:0007669"/>
    <property type="project" value="UniProtKB-KW"/>
</dbReference>
<dbReference type="InterPro" id="IPR029044">
    <property type="entry name" value="Nucleotide-diphossugar_trans"/>
</dbReference>
<accession>A0A212L7L4</accession>
<keyword evidence="2" id="KW-0328">Glycosyltransferase</keyword>
<evidence type="ECO:0000256" key="3">
    <source>
        <dbReference type="ARBA" id="ARBA00022679"/>
    </source>
</evidence>
<keyword evidence="3 5" id="KW-0808">Transferase</keyword>
<organism evidence="5">
    <name type="scientific">uncultured Desulfovibrio sp</name>
    <dbReference type="NCBI Taxonomy" id="167968"/>
    <lineage>
        <taxon>Bacteria</taxon>
        <taxon>Pseudomonadati</taxon>
        <taxon>Thermodesulfobacteriota</taxon>
        <taxon>Desulfovibrionia</taxon>
        <taxon>Desulfovibrionales</taxon>
        <taxon>Desulfovibrionaceae</taxon>
        <taxon>Desulfovibrio</taxon>
        <taxon>environmental samples</taxon>
    </lineage>
</organism>
<dbReference type="SUPFAM" id="SSF53448">
    <property type="entry name" value="Nucleotide-diphospho-sugar transferases"/>
    <property type="match status" value="1"/>
</dbReference>
<dbReference type="PANTHER" id="PTHR43685:SF5">
    <property type="entry name" value="GLYCOSYLTRANSFERASE EPSE-RELATED"/>
    <property type="match status" value="1"/>
</dbReference>
<evidence type="ECO:0000256" key="1">
    <source>
        <dbReference type="ARBA" id="ARBA00006739"/>
    </source>
</evidence>
<dbReference type="EMBL" id="FMJC01000002">
    <property type="protein sequence ID" value="SCM73467.1"/>
    <property type="molecule type" value="Genomic_DNA"/>
</dbReference>
<protein>
    <submittedName>
        <fullName evidence="5">Glycosyl transferase family 2</fullName>
    </submittedName>
</protein>
<evidence type="ECO:0000313" key="5">
    <source>
        <dbReference type="EMBL" id="SCM73467.1"/>
    </source>
</evidence>
<proteinExistence type="inferred from homology"/>
<dbReference type="Pfam" id="PF00535">
    <property type="entry name" value="Glycos_transf_2"/>
    <property type="match status" value="1"/>
</dbReference>
<evidence type="ECO:0000256" key="2">
    <source>
        <dbReference type="ARBA" id="ARBA00022676"/>
    </source>
</evidence>